<dbReference type="AlphaFoldDB" id="F0ZD33"/>
<accession>F0ZD33</accession>
<reference evidence="2" key="1">
    <citation type="journal article" date="2011" name="Genome Biol.">
        <title>Comparative genomics of the social amoebae Dictyostelium discoideum and Dictyostelium purpureum.</title>
        <authorList>
            <consortium name="US DOE Joint Genome Institute (JGI-PGF)"/>
            <person name="Sucgang R."/>
            <person name="Kuo A."/>
            <person name="Tian X."/>
            <person name="Salerno W."/>
            <person name="Parikh A."/>
            <person name="Feasley C.L."/>
            <person name="Dalin E."/>
            <person name="Tu H."/>
            <person name="Huang E."/>
            <person name="Barry K."/>
            <person name="Lindquist E."/>
            <person name="Shapiro H."/>
            <person name="Bruce D."/>
            <person name="Schmutz J."/>
            <person name="Salamov A."/>
            <person name="Fey P."/>
            <person name="Gaudet P."/>
            <person name="Anjard C."/>
            <person name="Babu M.M."/>
            <person name="Basu S."/>
            <person name="Bushmanova Y."/>
            <person name="van der Wel H."/>
            <person name="Katoh-Kurasawa M."/>
            <person name="Dinh C."/>
            <person name="Coutinho P.M."/>
            <person name="Saito T."/>
            <person name="Elias M."/>
            <person name="Schaap P."/>
            <person name="Kay R.R."/>
            <person name="Henrissat B."/>
            <person name="Eichinger L."/>
            <person name="Rivero F."/>
            <person name="Putnam N.H."/>
            <person name="West C.M."/>
            <person name="Loomis W.F."/>
            <person name="Chisholm R.L."/>
            <person name="Shaulsky G."/>
            <person name="Strassmann J.E."/>
            <person name="Queller D.C."/>
            <person name="Kuspa A."/>
            <person name="Grigoriev I.V."/>
        </authorList>
    </citation>
    <scope>NUCLEOTIDE SEQUENCE [LARGE SCALE GENOMIC DNA]</scope>
    <source>
        <strain evidence="2">QSDP1</strain>
    </source>
</reference>
<proteinExistence type="predicted"/>
<dbReference type="RefSeq" id="XP_003285344.1">
    <property type="nucleotide sequence ID" value="XM_003285296.1"/>
</dbReference>
<dbReference type="EMBL" id="GL870983">
    <property type="protein sequence ID" value="EGC38130.1"/>
    <property type="molecule type" value="Genomic_DNA"/>
</dbReference>
<protein>
    <submittedName>
        <fullName evidence="1">Uncharacterized protein</fullName>
    </submittedName>
</protein>
<dbReference type="VEuPathDB" id="AmoebaDB:DICPUDRAFT_76261"/>
<dbReference type="InParanoid" id="F0ZD33"/>
<dbReference type="Proteomes" id="UP000001064">
    <property type="component" value="Unassembled WGS sequence"/>
</dbReference>
<dbReference type="GeneID" id="10502712"/>
<name>F0ZD33_DICPU</name>
<evidence type="ECO:0000313" key="1">
    <source>
        <dbReference type="EMBL" id="EGC38130.1"/>
    </source>
</evidence>
<evidence type="ECO:0000313" key="2">
    <source>
        <dbReference type="Proteomes" id="UP000001064"/>
    </source>
</evidence>
<keyword evidence="2" id="KW-1185">Reference proteome</keyword>
<sequence length="120" mass="14453">MDLYYLRIIQFIQPNCNGLILLQKKEKLERYLGFNFNKKGIQTRPNNRKKSSSICIIPILWLEKESEYKKKCKNAWAQLLPTPRKKDIEKPEKQIKPLYNSSVKLKEIYRDLMDKKHKNQ</sequence>
<dbReference type="KEGG" id="dpp:DICPUDRAFT_76261"/>
<gene>
    <name evidence="1" type="ORF">DICPUDRAFT_76261</name>
</gene>
<organism evidence="1 2">
    <name type="scientific">Dictyostelium purpureum</name>
    <name type="common">Slime mold</name>
    <dbReference type="NCBI Taxonomy" id="5786"/>
    <lineage>
        <taxon>Eukaryota</taxon>
        <taxon>Amoebozoa</taxon>
        <taxon>Evosea</taxon>
        <taxon>Eumycetozoa</taxon>
        <taxon>Dictyostelia</taxon>
        <taxon>Dictyosteliales</taxon>
        <taxon>Dictyosteliaceae</taxon>
        <taxon>Dictyostelium</taxon>
    </lineage>
</organism>